<accession>A0A6J6FYR0</accession>
<reference evidence="2" key="1">
    <citation type="submission" date="2020-05" db="EMBL/GenBank/DDBJ databases">
        <authorList>
            <person name="Chiriac C."/>
            <person name="Salcher M."/>
            <person name="Ghai R."/>
            <person name="Kavagutti S V."/>
        </authorList>
    </citation>
    <scope>NUCLEOTIDE SEQUENCE</scope>
</reference>
<dbReference type="PANTHER" id="PTHR21089:SF1">
    <property type="entry name" value="BIFUNCTIONAL 3-DEHYDROQUINATE DEHYDRATASE_SHIKIMATE DEHYDROGENASE, CHLOROPLASTIC"/>
    <property type="match status" value="1"/>
</dbReference>
<dbReference type="SUPFAM" id="SSF53223">
    <property type="entry name" value="Aminoacid dehydrogenase-like, N-terminal domain"/>
    <property type="match status" value="1"/>
</dbReference>
<dbReference type="InterPro" id="IPR022893">
    <property type="entry name" value="Shikimate_DH_fam"/>
</dbReference>
<dbReference type="GO" id="GO:0009423">
    <property type="term" value="P:chorismate biosynthetic process"/>
    <property type="evidence" value="ECO:0007669"/>
    <property type="project" value="TreeGrafter"/>
</dbReference>
<dbReference type="InterPro" id="IPR036291">
    <property type="entry name" value="NAD(P)-bd_dom_sf"/>
</dbReference>
<dbReference type="InterPro" id="IPR013708">
    <property type="entry name" value="Shikimate_DH-bd_N"/>
</dbReference>
<dbReference type="Pfam" id="PF08501">
    <property type="entry name" value="Shikimate_dh_N"/>
    <property type="match status" value="1"/>
</dbReference>
<protein>
    <submittedName>
        <fullName evidence="2">Unannotated protein</fullName>
    </submittedName>
</protein>
<proteinExistence type="predicted"/>
<evidence type="ECO:0000313" key="2">
    <source>
        <dbReference type="EMBL" id="CAB4592084.1"/>
    </source>
</evidence>
<sequence length="269" mass="28708">MIQAAVLGSPIGHSLSPTLHKCAYEVLGWDWDYTAVEVKSGELAQFIADNRKIFRGLSLTMPLKEEALMIADSLDPLVKRINAANTLIFEDHEISAYSTDVSGFAQALTKAEIVIPNEITILGGGATARSAIAALDSRGRTITVYSRSASRAAQLINSSISATVEVKDWSEAQSGLSAKLIIATTPSGATDHLIPTQTAGVLFESLYSPWPTKLLGRWQDAGGKYIDGLDLLVEQGIGQIELMAAEPLTLDLRSLAVTMRAAGLQKLGV</sequence>
<dbReference type="CDD" id="cd01065">
    <property type="entry name" value="NAD_bind_Shikimate_DH"/>
    <property type="match status" value="1"/>
</dbReference>
<organism evidence="2">
    <name type="scientific">freshwater metagenome</name>
    <dbReference type="NCBI Taxonomy" id="449393"/>
    <lineage>
        <taxon>unclassified sequences</taxon>
        <taxon>metagenomes</taxon>
        <taxon>ecological metagenomes</taxon>
    </lineage>
</organism>
<dbReference type="GO" id="GO:0019632">
    <property type="term" value="P:shikimate metabolic process"/>
    <property type="evidence" value="ECO:0007669"/>
    <property type="project" value="TreeGrafter"/>
</dbReference>
<dbReference type="EMBL" id="CAEZUJ010000005">
    <property type="protein sequence ID" value="CAB4592084.1"/>
    <property type="molecule type" value="Genomic_DNA"/>
</dbReference>
<dbReference type="SUPFAM" id="SSF51735">
    <property type="entry name" value="NAD(P)-binding Rossmann-fold domains"/>
    <property type="match status" value="1"/>
</dbReference>
<dbReference type="GO" id="GO:0005829">
    <property type="term" value="C:cytosol"/>
    <property type="evidence" value="ECO:0007669"/>
    <property type="project" value="TreeGrafter"/>
</dbReference>
<dbReference type="Gene3D" id="3.40.50.10860">
    <property type="entry name" value="Leucine Dehydrogenase, chain A, domain 1"/>
    <property type="match status" value="1"/>
</dbReference>
<feature type="domain" description="Shikimate dehydrogenase substrate binding N-terminal" evidence="1">
    <location>
        <begin position="6"/>
        <end position="87"/>
    </location>
</feature>
<dbReference type="Gene3D" id="3.40.50.720">
    <property type="entry name" value="NAD(P)-binding Rossmann-like Domain"/>
    <property type="match status" value="1"/>
</dbReference>
<evidence type="ECO:0000259" key="1">
    <source>
        <dbReference type="Pfam" id="PF08501"/>
    </source>
</evidence>
<dbReference type="PANTHER" id="PTHR21089">
    <property type="entry name" value="SHIKIMATE DEHYDROGENASE"/>
    <property type="match status" value="1"/>
</dbReference>
<dbReference type="InterPro" id="IPR046346">
    <property type="entry name" value="Aminoacid_DH-like_N_sf"/>
</dbReference>
<dbReference type="AlphaFoldDB" id="A0A6J6FYR0"/>
<dbReference type="GO" id="GO:0050661">
    <property type="term" value="F:NADP binding"/>
    <property type="evidence" value="ECO:0007669"/>
    <property type="project" value="TreeGrafter"/>
</dbReference>
<dbReference type="GO" id="GO:0004764">
    <property type="term" value="F:shikimate 3-dehydrogenase (NADP+) activity"/>
    <property type="evidence" value="ECO:0007669"/>
    <property type="project" value="InterPro"/>
</dbReference>
<name>A0A6J6FYR0_9ZZZZ</name>
<gene>
    <name evidence="2" type="ORF">UFOPK1811_00229</name>
</gene>